<accession>A0ABQ4KJR9</accession>
<protein>
    <recommendedName>
        <fullName evidence="3">DUF1963 domain-containing protein</fullName>
    </recommendedName>
</protein>
<sequence length="231" mass="26696">MSGYALKLDDSEQIQKENDLSFIGGQPRIPEDLDIPHCQLCGAEQTFFFQIAFPEGHSWQGFSMAVFQCTSCADEEEQIPEMLQVPLKGADIPKDFLKNYQRHFKLEVFRTKDAIKPREDYEEKILFRRWLLEPTTKNDEMNKVGGQPTWLLEDEAPATYNGEAPMTFLMQLSEGFQFDLVKDAPAQIRIGLRGNPEPSPNRYYELFLANQLYFFGTMEMTDPLVYVLTQI</sequence>
<dbReference type="RefSeq" id="WP_158321309.1">
    <property type="nucleotide sequence ID" value="NZ_BORB01000020.1"/>
</dbReference>
<evidence type="ECO:0008006" key="3">
    <source>
        <dbReference type="Google" id="ProtNLM"/>
    </source>
</evidence>
<comment type="caution">
    <text evidence="1">The sequence shown here is derived from an EMBL/GenBank/DDBJ whole genome shotgun (WGS) entry which is preliminary data.</text>
</comment>
<dbReference type="EMBL" id="BORB01000020">
    <property type="protein sequence ID" value="GIN58212.1"/>
    <property type="molecule type" value="Genomic_DNA"/>
</dbReference>
<organism evidence="1 2">
    <name type="scientific">Lederbergia ruris</name>
    <dbReference type="NCBI Taxonomy" id="217495"/>
    <lineage>
        <taxon>Bacteria</taxon>
        <taxon>Bacillati</taxon>
        <taxon>Bacillota</taxon>
        <taxon>Bacilli</taxon>
        <taxon>Bacillales</taxon>
        <taxon>Bacillaceae</taxon>
        <taxon>Lederbergia</taxon>
    </lineage>
</organism>
<name>A0ABQ4KJR9_9BACI</name>
<proteinExistence type="predicted"/>
<reference evidence="1 2" key="1">
    <citation type="submission" date="2021-03" db="EMBL/GenBank/DDBJ databases">
        <title>Antimicrobial resistance genes in bacteria isolated from Japanese honey, and their potential for conferring macrolide and lincosamide resistance in the American foulbrood pathogen Paenibacillus larvae.</title>
        <authorList>
            <person name="Okamoto M."/>
            <person name="Kumagai M."/>
            <person name="Kanamori H."/>
            <person name="Takamatsu D."/>
        </authorList>
    </citation>
    <scope>NUCLEOTIDE SEQUENCE [LARGE SCALE GENOMIC DNA]</scope>
    <source>
        <strain evidence="1 2">J8TS2</strain>
    </source>
</reference>
<gene>
    <name evidence="1" type="ORF">J8TS2_25310</name>
</gene>
<evidence type="ECO:0000313" key="2">
    <source>
        <dbReference type="Proteomes" id="UP000679950"/>
    </source>
</evidence>
<evidence type="ECO:0000313" key="1">
    <source>
        <dbReference type="EMBL" id="GIN58212.1"/>
    </source>
</evidence>
<keyword evidence="2" id="KW-1185">Reference proteome</keyword>
<dbReference type="Proteomes" id="UP000679950">
    <property type="component" value="Unassembled WGS sequence"/>
</dbReference>